<evidence type="ECO:0000256" key="1">
    <source>
        <dbReference type="ARBA" id="ARBA00022737"/>
    </source>
</evidence>
<evidence type="ECO:0000313" key="5">
    <source>
        <dbReference type="EMBL" id="EGG21420.1"/>
    </source>
</evidence>
<dbReference type="STRING" id="1054147.F4PRY4"/>
<reference evidence="6" key="1">
    <citation type="journal article" date="2011" name="Genome Res.">
        <title>Phylogeny-wide analysis of social amoeba genomes highlights ancient origins for complex intercellular communication.</title>
        <authorList>
            <person name="Heidel A.J."/>
            <person name="Lawal H.M."/>
            <person name="Felder M."/>
            <person name="Schilde C."/>
            <person name="Helps N.R."/>
            <person name="Tunggal B."/>
            <person name="Rivero F."/>
            <person name="John U."/>
            <person name="Schleicher M."/>
            <person name="Eichinger L."/>
            <person name="Platzer M."/>
            <person name="Noegel A.A."/>
            <person name="Schaap P."/>
            <person name="Gloeckner G."/>
        </authorList>
    </citation>
    <scope>NUCLEOTIDE SEQUENCE [LARGE SCALE GENOMIC DNA]</scope>
    <source>
        <strain evidence="6">SH3</strain>
    </source>
</reference>
<evidence type="ECO:0000313" key="6">
    <source>
        <dbReference type="Proteomes" id="UP000007797"/>
    </source>
</evidence>
<dbReference type="PROSITE" id="PS50297">
    <property type="entry name" value="ANK_REP_REGION"/>
    <property type="match status" value="3"/>
</dbReference>
<protein>
    <recommendedName>
        <fullName evidence="7">Ankyrin repeat-containing protein</fullName>
    </recommendedName>
</protein>
<dbReference type="PANTHER" id="PTHR24134">
    <property type="entry name" value="ANKYRIN REPEAT-CONTAINING PROTEIN DDB_G0279043"/>
    <property type="match status" value="1"/>
</dbReference>
<organism evidence="5 6">
    <name type="scientific">Cavenderia fasciculata</name>
    <name type="common">Slime mold</name>
    <name type="synonym">Dictyostelium fasciculatum</name>
    <dbReference type="NCBI Taxonomy" id="261658"/>
    <lineage>
        <taxon>Eukaryota</taxon>
        <taxon>Amoebozoa</taxon>
        <taxon>Evosea</taxon>
        <taxon>Eumycetozoa</taxon>
        <taxon>Dictyostelia</taxon>
        <taxon>Acytosteliales</taxon>
        <taxon>Cavenderiaceae</taxon>
        <taxon>Cavenderia</taxon>
    </lineage>
</organism>
<keyword evidence="1" id="KW-0677">Repeat</keyword>
<dbReference type="AlphaFoldDB" id="F4PRY4"/>
<keyword evidence="2 3" id="KW-0040">ANK repeat</keyword>
<dbReference type="EMBL" id="GL883010">
    <property type="protein sequence ID" value="EGG21420.1"/>
    <property type="molecule type" value="Genomic_DNA"/>
</dbReference>
<dbReference type="PROSITE" id="PS50088">
    <property type="entry name" value="ANK_REPEAT"/>
    <property type="match status" value="4"/>
</dbReference>
<dbReference type="OrthoDB" id="271628at2759"/>
<evidence type="ECO:0000256" key="2">
    <source>
        <dbReference type="ARBA" id="ARBA00023043"/>
    </source>
</evidence>
<dbReference type="InterPro" id="IPR002110">
    <property type="entry name" value="Ankyrin_rpt"/>
</dbReference>
<sequence>MTELESISRSTDKNLIKEWLKKHPLTMVHNNHQHTLIHLVSMNGNMDYVNLEEIKPLELRDKDGYTAMHCAVNQGHFEMAEKLLVKGSDPNARTSTGSTPLHLLSKYCHAPKAIKLASLLIEAGAFINHKDIKFEAPLHRATLPTNNNEFLKLLLLNGANPNILNKRGRTPIHVAIEEGRIDILLTFMEHGALFTKSSLSSSFPSPLEYALQSKNPQIVQFFNERIGSCGEYIIWMEKLNLFYGKNMQNFSQSGDSYSSSQHLQLIHGGVFITNYRVVFRCENSVSNPSTTQYSLNWPFGDDEEMSIALASIESITTENHPGINHQSNLNNINNINNTTGTTSVVGGGNSNNNSSINLVQNVSMLALGGSGGQQQQQQNTINSTSLPNLGGSGNSTNGITTSSNWANTSNSSNNSSINININIDSNNNNENDEMEKMIHRLNNNTSSSYLYLSKDDFWTGSNDGSTTLGFTPNSGSNITHQVISSTSSSFVSGQHCELNINSNGQIVNSTPINYYSIVITTKNFKHCKIYFLNSAMRDKVVDIITYHYKTKVEKSLKLIDTNRRLQNKIVKDNIILDDHSRIEHIDRFECYGVFEEPLPYLYAHVYRSQRPPNDGWLVYQPKKDSSMPSFN</sequence>
<dbReference type="SMART" id="SM00248">
    <property type="entry name" value="ANK"/>
    <property type="match status" value="5"/>
</dbReference>
<proteinExistence type="predicted"/>
<dbReference type="GeneID" id="14872724"/>
<dbReference type="SUPFAM" id="SSF48403">
    <property type="entry name" value="Ankyrin repeat"/>
    <property type="match status" value="1"/>
</dbReference>
<keyword evidence="6" id="KW-1185">Reference proteome</keyword>
<name>F4PRY4_CACFS</name>
<feature type="repeat" description="ANK" evidence="3">
    <location>
        <begin position="63"/>
        <end position="95"/>
    </location>
</feature>
<dbReference type="RefSeq" id="XP_004359270.1">
    <property type="nucleotide sequence ID" value="XM_004359213.1"/>
</dbReference>
<dbReference type="PANTHER" id="PTHR24134:SF9">
    <property type="entry name" value="ANKYRIN REPEAT AND SOCS BOX PROTEIN 8"/>
    <property type="match status" value="1"/>
</dbReference>
<gene>
    <name evidence="5" type="ORF">DFA_01304</name>
</gene>
<dbReference type="Proteomes" id="UP000007797">
    <property type="component" value="Unassembled WGS sequence"/>
</dbReference>
<evidence type="ECO:0008006" key="7">
    <source>
        <dbReference type="Google" id="ProtNLM"/>
    </source>
</evidence>
<dbReference type="InterPro" id="IPR036770">
    <property type="entry name" value="Ankyrin_rpt-contain_sf"/>
</dbReference>
<feature type="region of interest" description="Disordered" evidence="4">
    <location>
        <begin position="369"/>
        <end position="417"/>
    </location>
</feature>
<dbReference type="Pfam" id="PF12796">
    <property type="entry name" value="Ank_2"/>
    <property type="match status" value="2"/>
</dbReference>
<feature type="repeat" description="ANK" evidence="3">
    <location>
        <begin position="167"/>
        <end position="192"/>
    </location>
</feature>
<accession>F4PRY4</accession>
<evidence type="ECO:0000256" key="3">
    <source>
        <dbReference type="PROSITE-ProRule" id="PRU00023"/>
    </source>
</evidence>
<feature type="repeat" description="ANK" evidence="3">
    <location>
        <begin position="133"/>
        <end position="166"/>
    </location>
</feature>
<dbReference type="Gene3D" id="1.25.40.20">
    <property type="entry name" value="Ankyrin repeat-containing domain"/>
    <property type="match status" value="1"/>
</dbReference>
<dbReference type="KEGG" id="dfa:DFA_01304"/>
<feature type="compositionally biased region" description="Low complexity" evidence="4">
    <location>
        <begin position="373"/>
        <end position="417"/>
    </location>
</feature>
<feature type="repeat" description="ANK" evidence="3">
    <location>
        <begin position="96"/>
        <end position="132"/>
    </location>
</feature>
<evidence type="ECO:0000256" key="4">
    <source>
        <dbReference type="SAM" id="MobiDB-lite"/>
    </source>
</evidence>